<dbReference type="InterPro" id="IPR004583">
    <property type="entry name" value="DNA_repair_Rad4"/>
</dbReference>
<dbReference type="GO" id="GO:0005737">
    <property type="term" value="C:cytoplasm"/>
    <property type="evidence" value="ECO:0007669"/>
    <property type="project" value="TreeGrafter"/>
</dbReference>
<dbReference type="GO" id="GO:0006298">
    <property type="term" value="P:mismatch repair"/>
    <property type="evidence" value="ECO:0007669"/>
    <property type="project" value="TreeGrafter"/>
</dbReference>
<dbReference type="Gene3D" id="3.30.70.2460">
    <property type="entry name" value="Rad4, beta-hairpin domain BHD3"/>
    <property type="match status" value="1"/>
</dbReference>
<dbReference type="Pfam" id="PF10405">
    <property type="entry name" value="BHD_3"/>
    <property type="match status" value="1"/>
</dbReference>
<name>A0A2T0FDY3_9ASCO</name>
<proteinExistence type="inferred from homology"/>
<feature type="domain" description="Rad4 beta-hairpin" evidence="7">
    <location>
        <begin position="372"/>
        <end position="427"/>
    </location>
</feature>
<evidence type="ECO:0000256" key="3">
    <source>
        <dbReference type="ARBA" id="ARBA00022763"/>
    </source>
</evidence>
<dbReference type="InterPro" id="IPR042488">
    <property type="entry name" value="Rad4_BHD3_sf"/>
</dbReference>
<dbReference type="STRING" id="45607.A0A2T0FDY3"/>
<dbReference type="GeneID" id="36514585"/>
<dbReference type="InterPro" id="IPR018327">
    <property type="entry name" value="BHD_2"/>
</dbReference>
<accession>A0A2T0FDY3</accession>
<keyword evidence="3" id="KW-0227">DNA damage</keyword>
<dbReference type="Proteomes" id="UP000238350">
    <property type="component" value="Unassembled WGS sequence"/>
</dbReference>
<dbReference type="AlphaFoldDB" id="A0A2T0FDY3"/>
<feature type="domain" description="Rad4 beta-hairpin" evidence="8">
    <location>
        <begin position="429"/>
        <end position="478"/>
    </location>
</feature>
<reference evidence="10 11" key="1">
    <citation type="submission" date="2017-04" db="EMBL/GenBank/DDBJ databases">
        <title>Genome sequencing of [Candida] sorbophila.</title>
        <authorList>
            <person name="Ahn J.O."/>
        </authorList>
    </citation>
    <scope>NUCLEOTIDE SEQUENCE [LARGE SCALE GENOMIC DNA]</scope>
    <source>
        <strain evidence="10 11">DS02</strain>
    </source>
</reference>
<feature type="region of interest" description="Disordered" evidence="6">
    <location>
        <begin position="601"/>
        <end position="719"/>
    </location>
</feature>
<evidence type="ECO:0000313" key="11">
    <source>
        <dbReference type="Proteomes" id="UP000238350"/>
    </source>
</evidence>
<dbReference type="EMBL" id="NDIQ01000001">
    <property type="protein sequence ID" value="PRT53216.1"/>
    <property type="molecule type" value="Genomic_DNA"/>
</dbReference>
<feature type="compositionally biased region" description="Low complexity" evidence="6">
    <location>
        <begin position="664"/>
        <end position="675"/>
    </location>
</feature>
<evidence type="ECO:0000259" key="7">
    <source>
        <dbReference type="SMART" id="SM01030"/>
    </source>
</evidence>
<evidence type="ECO:0000256" key="6">
    <source>
        <dbReference type="SAM" id="MobiDB-lite"/>
    </source>
</evidence>
<feature type="domain" description="Rad4 beta-hairpin" evidence="9">
    <location>
        <begin position="485"/>
        <end position="559"/>
    </location>
</feature>
<evidence type="ECO:0000256" key="4">
    <source>
        <dbReference type="ARBA" id="ARBA00023204"/>
    </source>
</evidence>
<dbReference type="RefSeq" id="XP_024663162.1">
    <property type="nucleotide sequence ID" value="XM_024807394.1"/>
</dbReference>
<feature type="compositionally biased region" description="Acidic residues" evidence="6">
    <location>
        <begin position="781"/>
        <end position="795"/>
    </location>
</feature>
<comment type="similarity">
    <text evidence="2">Belongs to the XPC family.</text>
</comment>
<dbReference type="PANTHER" id="PTHR12135">
    <property type="entry name" value="DNA REPAIR PROTEIN XP-C / RAD4"/>
    <property type="match status" value="1"/>
</dbReference>
<dbReference type="InterPro" id="IPR018326">
    <property type="entry name" value="Rad4_beta-hairpin_dom1"/>
</dbReference>
<dbReference type="Gene3D" id="3.90.260.10">
    <property type="entry name" value="Transglutaminase-like"/>
    <property type="match status" value="1"/>
</dbReference>
<dbReference type="GO" id="GO:0000111">
    <property type="term" value="C:nucleotide-excision repair factor 2 complex"/>
    <property type="evidence" value="ECO:0007669"/>
    <property type="project" value="TreeGrafter"/>
</dbReference>
<dbReference type="SMART" id="SM01031">
    <property type="entry name" value="BHD_2"/>
    <property type="match status" value="1"/>
</dbReference>
<dbReference type="GO" id="GO:0003684">
    <property type="term" value="F:damaged DNA binding"/>
    <property type="evidence" value="ECO:0007669"/>
    <property type="project" value="InterPro"/>
</dbReference>
<dbReference type="InterPro" id="IPR018325">
    <property type="entry name" value="Rad4/PNGase_transGLS-fold"/>
</dbReference>
<dbReference type="GO" id="GO:0071942">
    <property type="term" value="C:XPC complex"/>
    <property type="evidence" value="ECO:0007669"/>
    <property type="project" value="TreeGrafter"/>
</dbReference>
<feature type="compositionally biased region" description="Basic and acidic residues" evidence="6">
    <location>
        <begin position="686"/>
        <end position="700"/>
    </location>
</feature>
<evidence type="ECO:0000259" key="9">
    <source>
        <dbReference type="SMART" id="SM01032"/>
    </source>
</evidence>
<keyword evidence="4" id="KW-0234">DNA repair</keyword>
<feature type="compositionally biased region" description="Basic and acidic residues" evidence="6">
    <location>
        <begin position="7"/>
        <end position="16"/>
    </location>
</feature>
<evidence type="ECO:0000313" key="10">
    <source>
        <dbReference type="EMBL" id="PRT53216.1"/>
    </source>
</evidence>
<feature type="compositionally biased region" description="Acidic residues" evidence="6">
    <location>
        <begin position="43"/>
        <end position="70"/>
    </location>
</feature>
<dbReference type="Gene3D" id="3.30.60.290">
    <property type="entry name" value="Rad4, beta-hairpin domain BHD2"/>
    <property type="match status" value="1"/>
</dbReference>
<evidence type="ECO:0000259" key="8">
    <source>
        <dbReference type="SMART" id="SM01031"/>
    </source>
</evidence>
<evidence type="ECO:0000256" key="2">
    <source>
        <dbReference type="ARBA" id="ARBA00009525"/>
    </source>
</evidence>
<dbReference type="SMART" id="SM01030">
    <property type="entry name" value="BHD_1"/>
    <property type="match status" value="1"/>
</dbReference>
<dbReference type="GO" id="GO:0006289">
    <property type="term" value="P:nucleotide-excision repair"/>
    <property type="evidence" value="ECO:0007669"/>
    <property type="project" value="InterPro"/>
</dbReference>
<dbReference type="SUPFAM" id="SSF54001">
    <property type="entry name" value="Cysteine proteinases"/>
    <property type="match status" value="1"/>
</dbReference>
<dbReference type="Gene3D" id="2.20.20.110">
    <property type="entry name" value="Rad4, beta-hairpin domain BHD1"/>
    <property type="match status" value="1"/>
</dbReference>
<dbReference type="Pfam" id="PF10403">
    <property type="entry name" value="BHD_1"/>
    <property type="match status" value="1"/>
</dbReference>
<dbReference type="Pfam" id="PF03835">
    <property type="entry name" value="Rad4"/>
    <property type="match status" value="1"/>
</dbReference>
<feature type="compositionally biased region" description="Basic and acidic residues" evidence="6">
    <location>
        <begin position="613"/>
        <end position="622"/>
    </location>
</feature>
<evidence type="ECO:0000256" key="1">
    <source>
        <dbReference type="ARBA" id="ARBA00004123"/>
    </source>
</evidence>
<sequence>MGGVHKLAPEYEELLRQHKRETKRRKVASPPARPEPDIVDLVSSEDEWDEVELDQSEDEGEGESFDEPSEEITVSLTPIPDSRPKKEALFSRKERLEIHTLTLMALILHTRTRNSWISSQKARKGLVNLLPTIVQQELHPPNHLSYNLKTKKLMDGLRAAIRIWKHKFNITCIGLYCVGWEEIGQPERAITPVLTQDQFFARLEKRSGSVDLFTQGFCALLRANGLECRLVCSLQPPDFTSPGKSKQKPVTILNRPPIYWTEVWDPYSDQWISVEPCQGLVQVVRGKSSFEPNITDSRNIIRYCIAWDMANRSRDVTRRYASEYNARTRKKRLPFAGTAWKTVSDKVLSRFSAKTLTKRELDEIKQLNRREQKEGIPSRIQNFVGHPIYVLEHQLKKNEYLDPKTPCGRLALKDHKSCPIYLRKNVKQCLSARSWYRKGRIILPGEQPKLYRRSKNLMGEEEDVGLYSRDQTTDFVPEPVVDGVVPKSEYGTIDLFVSSMLPPNSAYIVDSFGERAAKELGVDYARAIVGAEFERRSVKSVYKGVVVPAANEEAIRAVSLGLRELEIEKKQQEENLRLMSMWRRLIIGVRIWNRIELMNPETPSAKEPVSEQSKTESKEHLPVEPSETKPSAWDPGSDSDSEVKPSAWDPGSDSDSEVKPSAWDPGSDSDSDVPSAWDPGSDSDLDATRTKDTDQIKLEVEPIGPIGLDRNNEPNTNPTQVSVARRCENISPVQPKPEKLQATQPRSKKICVDLNEVIHEVRTVPTVKPPAPAKSPAIESDSSDFPDVFLDDDED</sequence>
<dbReference type="OrthoDB" id="300780at2759"/>
<feature type="region of interest" description="Disordered" evidence="6">
    <location>
        <begin position="763"/>
        <end position="795"/>
    </location>
</feature>
<keyword evidence="11" id="KW-1185">Reference proteome</keyword>
<comment type="caution">
    <text evidence="10">The sequence shown here is derived from an EMBL/GenBank/DDBJ whole genome shotgun (WGS) entry which is preliminary data.</text>
</comment>
<protein>
    <submittedName>
        <fullName evidence="10">DNA repair protein RAD4</fullName>
    </submittedName>
</protein>
<gene>
    <name evidence="10" type="ORF">B9G98_00836</name>
</gene>
<comment type="subcellular location">
    <subcellularLocation>
        <location evidence="1">Nucleus</location>
    </subcellularLocation>
</comment>
<dbReference type="InterPro" id="IPR038765">
    <property type="entry name" value="Papain-like_cys_pep_sf"/>
</dbReference>
<keyword evidence="5" id="KW-0539">Nucleus</keyword>
<feature type="region of interest" description="Disordered" evidence="6">
    <location>
        <begin position="1"/>
        <end position="80"/>
    </location>
</feature>
<feature type="compositionally biased region" description="Basic residues" evidence="6">
    <location>
        <begin position="17"/>
        <end position="27"/>
    </location>
</feature>
<dbReference type="InterPro" id="IPR036985">
    <property type="entry name" value="Transglutaminase-like_sf"/>
</dbReference>
<dbReference type="GO" id="GO:0003697">
    <property type="term" value="F:single-stranded DNA binding"/>
    <property type="evidence" value="ECO:0007669"/>
    <property type="project" value="TreeGrafter"/>
</dbReference>
<evidence type="ECO:0000256" key="5">
    <source>
        <dbReference type="ARBA" id="ARBA00023242"/>
    </source>
</evidence>
<dbReference type="InterPro" id="IPR018328">
    <property type="entry name" value="Rad4_beta-hairpin_dom3"/>
</dbReference>
<dbReference type="PANTHER" id="PTHR12135:SF0">
    <property type="entry name" value="DNA REPAIR PROTEIN COMPLEMENTING XP-C CELLS"/>
    <property type="match status" value="1"/>
</dbReference>
<dbReference type="SMART" id="SM01032">
    <property type="entry name" value="BHD_3"/>
    <property type="match status" value="1"/>
</dbReference>
<organism evidence="10 11">
    <name type="scientific">Wickerhamiella sorbophila</name>
    <dbReference type="NCBI Taxonomy" id="45607"/>
    <lineage>
        <taxon>Eukaryota</taxon>
        <taxon>Fungi</taxon>
        <taxon>Dikarya</taxon>
        <taxon>Ascomycota</taxon>
        <taxon>Saccharomycotina</taxon>
        <taxon>Dipodascomycetes</taxon>
        <taxon>Dipodascales</taxon>
        <taxon>Trichomonascaceae</taxon>
        <taxon>Wickerhamiella</taxon>
    </lineage>
</organism>